<dbReference type="EMBL" id="AP005852">
    <property type="protein sequence ID" value="BAD62195.1"/>
    <property type="molecule type" value="Genomic_DNA"/>
</dbReference>
<accession>Q5Z4L7</accession>
<sequence>MARSGEGDAGSAVSSSGWATATVRRLSCAERGRRHGGGPAAAIMAHSPAFQRVWATRGWVGQR</sequence>
<reference evidence="3" key="4">
    <citation type="journal article" date="2008" name="Nucleic Acids Res.">
        <title>The rice annotation project database (RAP-DB): 2008 update.</title>
        <authorList>
            <consortium name="The rice annotation project (RAP)"/>
        </authorList>
    </citation>
    <scope>GENOME REANNOTATION</scope>
    <source>
        <strain evidence="3">cv. Nipponbare</strain>
    </source>
</reference>
<dbReference type="Proteomes" id="UP000000763">
    <property type="component" value="Chromosome 6"/>
</dbReference>
<organism evidence="2 3">
    <name type="scientific">Oryza sativa subsp. japonica</name>
    <name type="common">Rice</name>
    <dbReference type="NCBI Taxonomy" id="39947"/>
    <lineage>
        <taxon>Eukaryota</taxon>
        <taxon>Viridiplantae</taxon>
        <taxon>Streptophyta</taxon>
        <taxon>Embryophyta</taxon>
        <taxon>Tracheophyta</taxon>
        <taxon>Spermatophyta</taxon>
        <taxon>Magnoliopsida</taxon>
        <taxon>Liliopsida</taxon>
        <taxon>Poales</taxon>
        <taxon>Poaceae</taxon>
        <taxon>BOP clade</taxon>
        <taxon>Oryzoideae</taxon>
        <taxon>Oryzeae</taxon>
        <taxon>Oryzinae</taxon>
        <taxon>Oryza</taxon>
        <taxon>Oryza sativa</taxon>
    </lineage>
</organism>
<gene>
    <name evidence="1" type="ORF">P0414E10.9</name>
    <name evidence="2" type="ORF">P0417E03.35</name>
</gene>
<reference evidence="3" key="3">
    <citation type="journal article" date="2005" name="Nature">
        <title>The map-based sequence of the rice genome.</title>
        <authorList>
            <consortium name="International rice genome sequencing project (IRGSP)"/>
            <person name="Matsumoto T."/>
            <person name="Wu J."/>
            <person name="Kanamori H."/>
            <person name="Katayose Y."/>
            <person name="Fujisawa M."/>
            <person name="Namiki N."/>
            <person name="Mizuno H."/>
            <person name="Yamamoto K."/>
            <person name="Antonio B.A."/>
            <person name="Baba T."/>
            <person name="Sakata K."/>
            <person name="Nagamura Y."/>
            <person name="Aoki H."/>
            <person name="Arikawa K."/>
            <person name="Arita K."/>
            <person name="Bito T."/>
            <person name="Chiden Y."/>
            <person name="Fujitsuka N."/>
            <person name="Fukunaka R."/>
            <person name="Hamada M."/>
            <person name="Harada C."/>
            <person name="Hayashi A."/>
            <person name="Hijishita S."/>
            <person name="Honda M."/>
            <person name="Hosokawa S."/>
            <person name="Ichikawa Y."/>
            <person name="Idonuma A."/>
            <person name="Iijima M."/>
            <person name="Ikeda M."/>
            <person name="Ikeno M."/>
            <person name="Ito K."/>
            <person name="Ito S."/>
            <person name="Ito T."/>
            <person name="Ito Y."/>
            <person name="Ito Y."/>
            <person name="Iwabuchi A."/>
            <person name="Kamiya K."/>
            <person name="Karasawa W."/>
            <person name="Kurita K."/>
            <person name="Katagiri S."/>
            <person name="Kikuta A."/>
            <person name="Kobayashi H."/>
            <person name="Kobayashi N."/>
            <person name="Machita K."/>
            <person name="Maehara T."/>
            <person name="Masukawa M."/>
            <person name="Mizubayashi T."/>
            <person name="Mukai Y."/>
            <person name="Nagasaki H."/>
            <person name="Nagata Y."/>
            <person name="Naito S."/>
            <person name="Nakashima M."/>
            <person name="Nakama Y."/>
            <person name="Nakamichi Y."/>
            <person name="Nakamura M."/>
            <person name="Meguro A."/>
            <person name="Negishi M."/>
            <person name="Ohta I."/>
            <person name="Ohta T."/>
            <person name="Okamoto M."/>
            <person name="Ono N."/>
            <person name="Saji S."/>
            <person name="Sakaguchi M."/>
            <person name="Sakai K."/>
            <person name="Shibata M."/>
            <person name="Shimokawa T."/>
            <person name="Song J."/>
            <person name="Takazaki Y."/>
            <person name="Terasawa K."/>
            <person name="Tsugane M."/>
            <person name="Tsuji K."/>
            <person name="Ueda S."/>
            <person name="Waki K."/>
            <person name="Yamagata H."/>
            <person name="Yamamoto M."/>
            <person name="Yamamoto S."/>
            <person name="Yamane H."/>
            <person name="Yoshiki S."/>
            <person name="Yoshihara R."/>
            <person name="Yukawa K."/>
            <person name="Zhong H."/>
            <person name="Yano M."/>
            <person name="Yuan Q."/>
            <person name="Ouyang S."/>
            <person name="Liu J."/>
            <person name="Jones K.M."/>
            <person name="Gansberger K."/>
            <person name="Moffat K."/>
            <person name="Hill J."/>
            <person name="Bera J."/>
            <person name="Fadrosh D."/>
            <person name="Jin S."/>
            <person name="Johri S."/>
            <person name="Kim M."/>
            <person name="Overton L."/>
            <person name="Reardon M."/>
            <person name="Tsitrin T."/>
            <person name="Vuong H."/>
            <person name="Weaver B."/>
            <person name="Ciecko A."/>
            <person name="Tallon L."/>
            <person name="Jackson J."/>
            <person name="Pai G."/>
            <person name="Aken S.V."/>
            <person name="Utterback T."/>
            <person name="Reidmuller S."/>
            <person name="Feldblyum T."/>
            <person name="Hsiao J."/>
            <person name="Zismann V."/>
            <person name="Iobst S."/>
            <person name="de Vazeille A.R."/>
            <person name="Buell C.R."/>
            <person name="Ying K."/>
            <person name="Li Y."/>
            <person name="Lu T."/>
            <person name="Huang Y."/>
            <person name="Zhao Q."/>
            <person name="Feng Q."/>
            <person name="Zhang L."/>
            <person name="Zhu J."/>
            <person name="Weng Q."/>
            <person name="Mu J."/>
            <person name="Lu Y."/>
            <person name="Fan D."/>
            <person name="Liu Y."/>
            <person name="Guan J."/>
            <person name="Zhang Y."/>
            <person name="Yu S."/>
            <person name="Liu X."/>
            <person name="Zhang Y."/>
            <person name="Hong G."/>
            <person name="Han B."/>
            <person name="Choisne N."/>
            <person name="Demange N."/>
            <person name="Orjeda G."/>
            <person name="Samain S."/>
            <person name="Cattolico L."/>
            <person name="Pelletier E."/>
            <person name="Couloux A."/>
            <person name="Segurens B."/>
            <person name="Wincker P."/>
            <person name="D'Hont A."/>
            <person name="Scarpelli C."/>
            <person name="Weissenbach J."/>
            <person name="Salanoubat M."/>
            <person name="Quetier F."/>
            <person name="Yu Y."/>
            <person name="Kim H.R."/>
            <person name="Rambo T."/>
            <person name="Currie J."/>
            <person name="Collura K."/>
            <person name="Luo M."/>
            <person name="Yang T."/>
            <person name="Ammiraju J.S.S."/>
            <person name="Engler F."/>
            <person name="Soderlund C."/>
            <person name="Wing R.A."/>
            <person name="Palmer L.E."/>
            <person name="de la Bastide M."/>
            <person name="Spiegel L."/>
            <person name="Nascimento L."/>
            <person name="Zutavern T."/>
            <person name="O'Shaughnessy A."/>
            <person name="Dike S."/>
            <person name="Dedhia N."/>
            <person name="Preston R."/>
            <person name="Balija V."/>
            <person name="McCombie W.R."/>
            <person name="Chow T."/>
            <person name="Chen H."/>
            <person name="Chung M."/>
            <person name="Chen C."/>
            <person name="Shaw J."/>
            <person name="Wu H."/>
            <person name="Hsiao K."/>
            <person name="Chao Y."/>
            <person name="Chu M."/>
            <person name="Cheng C."/>
            <person name="Hour A."/>
            <person name="Lee P."/>
            <person name="Lin S."/>
            <person name="Lin Y."/>
            <person name="Liou J."/>
            <person name="Liu S."/>
            <person name="Hsing Y."/>
            <person name="Raghuvanshi S."/>
            <person name="Mohanty A."/>
            <person name="Bharti A.K."/>
            <person name="Gaur A."/>
            <person name="Gupta V."/>
            <person name="Kumar D."/>
            <person name="Ravi V."/>
            <person name="Vij S."/>
            <person name="Kapur A."/>
            <person name="Khurana P."/>
            <person name="Khurana P."/>
            <person name="Khurana J.P."/>
            <person name="Tyagi A.K."/>
            <person name="Gaikwad K."/>
            <person name="Singh A."/>
            <person name="Dalal V."/>
            <person name="Srivastava S."/>
            <person name="Dixit A."/>
            <person name="Pal A.K."/>
            <person name="Ghazi I.A."/>
            <person name="Yadav M."/>
            <person name="Pandit A."/>
            <person name="Bhargava A."/>
            <person name="Sureshbabu K."/>
            <person name="Batra K."/>
            <person name="Sharma T.R."/>
            <person name="Mohapatra T."/>
            <person name="Singh N.K."/>
            <person name="Messing J."/>
            <person name="Nelson A.B."/>
            <person name="Fuks G."/>
            <person name="Kavchok S."/>
            <person name="Keizer G."/>
            <person name="Linton E."/>
            <person name="Llaca V."/>
            <person name="Song R."/>
            <person name="Tanyolac B."/>
            <person name="Young S."/>
            <person name="Ho-Il K."/>
            <person name="Hahn J.H."/>
            <person name="Sangsakoo G."/>
            <person name="Vanavichit A."/>
            <person name="de Mattos Luiz.A.T."/>
            <person name="Zimmer P.D."/>
            <person name="Malone G."/>
            <person name="Dellagostin O."/>
            <person name="de Oliveira A.C."/>
            <person name="Bevan M."/>
            <person name="Bancroft I."/>
            <person name="Minx P."/>
            <person name="Cordum H."/>
            <person name="Wilson R."/>
            <person name="Cheng Z."/>
            <person name="Jin W."/>
            <person name="Jiang J."/>
            <person name="Leong S.A."/>
            <person name="Iwama H."/>
            <person name="Gojobori T."/>
            <person name="Itoh T."/>
            <person name="Niimura Y."/>
            <person name="Fujii Y."/>
            <person name="Habara T."/>
            <person name="Sakai H."/>
            <person name="Sato Y."/>
            <person name="Wilson G."/>
            <person name="Kumar K."/>
            <person name="McCouch S."/>
            <person name="Juretic N."/>
            <person name="Hoen D."/>
            <person name="Wright S."/>
            <person name="Bruskiewich R."/>
            <person name="Bureau T."/>
            <person name="Miyao A."/>
            <person name="Hirochika H."/>
            <person name="Nishikawa T."/>
            <person name="Kadowaki K."/>
            <person name="Sugiura M."/>
            <person name="Burr B."/>
            <person name="Sasaki T."/>
        </authorList>
    </citation>
    <scope>NUCLEOTIDE SEQUENCE [LARGE SCALE GENOMIC DNA]</scope>
    <source>
        <strain evidence="3">cv. Nipponbare</strain>
    </source>
</reference>
<evidence type="ECO:0000313" key="2">
    <source>
        <dbReference type="EMBL" id="BAD62315.1"/>
    </source>
</evidence>
<proteinExistence type="predicted"/>
<reference evidence="2" key="2">
    <citation type="submission" date="2002-11" db="EMBL/GenBank/DDBJ databases">
        <title>Oryza sativa nipponbare(GA3) genomic DNA, chromosome 6, PAC clone:P0417E03.</title>
        <authorList>
            <person name="Sasaki T."/>
            <person name="Matsumoto T."/>
            <person name="Katayose Y."/>
        </authorList>
    </citation>
    <scope>NUCLEOTIDE SEQUENCE</scope>
</reference>
<reference evidence="1" key="1">
    <citation type="submission" date="2002-10" db="EMBL/GenBank/DDBJ databases">
        <title>Oryza sativa nipponbare(GA3) genomic DNA, chromosome 6, PAC clone:P0414E10.</title>
        <authorList>
            <person name="Sasaki T."/>
            <person name="Matsumoto T."/>
            <person name="Katayose Y."/>
        </authorList>
    </citation>
    <scope>NUCLEOTIDE SEQUENCE</scope>
</reference>
<evidence type="ECO:0000313" key="3">
    <source>
        <dbReference type="Proteomes" id="UP000000763"/>
    </source>
</evidence>
<dbReference type="EMBL" id="AP006054">
    <property type="protein sequence ID" value="BAD62315.1"/>
    <property type="molecule type" value="Genomic_DNA"/>
</dbReference>
<dbReference type="AlphaFoldDB" id="Q5Z4L7"/>
<name>Q5Z4L7_ORYSJ</name>
<evidence type="ECO:0000313" key="1">
    <source>
        <dbReference type="EMBL" id="BAD62195.1"/>
    </source>
</evidence>
<protein>
    <submittedName>
        <fullName evidence="2">Uncharacterized protein</fullName>
    </submittedName>
</protein>